<evidence type="ECO:0000256" key="15">
    <source>
        <dbReference type="ARBA" id="ARBA00023286"/>
    </source>
</evidence>
<keyword evidence="11 22" id="KW-1015">Disulfide bond</keyword>
<dbReference type="InterPro" id="IPR001320">
    <property type="entry name" value="Iontro_rcpt_C"/>
</dbReference>
<organism evidence="26 27">
    <name type="scientific">Pygocentrus nattereri</name>
    <name type="common">Red-bellied piranha</name>
    <dbReference type="NCBI Taxonomy" id="42514"/>
    <lineage>
        <taxon>Eukaryota</taxon>
        <taxon>Metazoa</taxon>
        <taxon>Chordata</taxon>
        <taxon>Craniata</taxon>
        <taxon>Vertebrata</taxon>
        <taxon>Euteleostomi</taxon>
        <taxon>Actinopterygii</taxon>
        <taxon>Neopterygii</taxon>
        <taxon>Teleostei</taxon>
        <taxon>Ostariophysi</taxon>
        <taxon>Characiformes</taxon>
        <taxon>Characoidei</taxon>
        <taxon>Pygocentrus</taxon>
    </lineage>
</organism>
<evidence type="ECO:0000256" key="22">
    <source>
        <dbReference type="PIRSR" id="PIRSR601508-3"/>
    </source>
</evidence>
<keyword evidence="4 23" id="KW-0812">Transmembrane</keyword>
<evidence type="ECO:0000256" key="17">
    <source>
        <dbReference type="ARBA" id="ARBA00023303"/>
    </source>
</evidence>
<dbReference type="InterPro" id="IPR019594">
    <property type="entry name" value="Glu/Gly-bd"/>
</dbReference>
<dbReference type="InterPro" id="IPR001508">
    <property type="entry name" value="Iono_Glu_rcpt_met"/>
</dbReference>
<evidence type="ECO:0000256" key="14">
    <source>
        <dbReference type="ARBA" id="ARBA00023257"/>
    </source>
</evidence>
<comment type="function">
    <text evidence="23">Receptor for glutamate that functions as a ligand-gated ion channel in the central nervous system and plays an important role in excitatory synaptic transmission. L-glutamate acts as an excitatory neurotransmitter at many synapses in the central nervous system.</text>
</comment>
<dbReference type="FunFam" id="3.40.190.10:FF:000001">
    <property type="entry name" value="Glutamate receptor ionotropic, kainate 2"/>
    <property type="match status" value="1"/>
</dbReference>
<evidence type="ECO:0000259" key="25">
    <source>
        <dbReference type="SMART" id="SM00918"/>
    </source>
</evidence>
<dbReference type="SMART" id="SM00918">
    <property type="entry name" value="Lig_chan-Glu_bd"/>
    <property type="match status" value="1"/>
</dbReference>
<dbReference type="FunFam" id="3.40.190.10:FF:000666">
    <property type="entry name" value="Glutamate receptor, ionotropic, AMPA 2a"/>
    <property type="match status" value="1"/>
</dbReference>
<evidence type="ECO:0000256" key="23">
    <source>
        <dbReference type="RuleBase" id="RU367118"/>
    </source>
</evidence>
<evidence type="ECO:0000256" key="2">
    <source>
        <dbReference type="ARBA" id="ARBA00022475"/>
    </source>
</evidence>
<evidence type="ECO:0000256" key="7">
    <source>
        <dbReference type="ARBA" id="ARBA00023018"/>
    </source>
</evidence>
<comment type="catalytic activity">
    <reaction evidence="19">
        <text>Ca(2+)(in) = Ca(2+)(out)</text>
        <dbReference type="Rhea" id="RHEA:29671"/>
        <dbReference type="ChEBI" id="CHEBI:29108"/>
    </reaction>
</comment>
<keyword evidence="14 23" id="KW-0628">Postsynaptic cell membrane</keyword>
<dbReference type="Pfam" id="PF00060">
    <property type="entry name" value="Lig_chan"/>
    <property type="match status" value="1"/>
</dbReference>
<keyword evidence="12 23" id="KW-0675">Receptor</keyword>
<feature type="disulfide bond" evidence="22">
    <location>
        <begin position="598"/>
        <end position="653"/>
    </location>
</feature>
<dbReference type="SUPFAM" id="SSF53822">
    <property type="entry name" value="Periplasmic binding protein-like I"/>
    <property type="match status" value="1"/>
</dbReference>
<dbReference type="GO" id="GO:0007166">
    <property type="term" value="P:cell surface receptor signaling pathway"/>
    <property type="evidence" value="ECO:0007669"/>
    <property type="project" value="UniProtKB-ARBA"/>
</dbReference>
<evidence type="ECO:0000256" key="18">
    <source>
        <dbReference type="ARBA" id="ARBA00034104"/>
    </source>
</evidence>
<keyword evidence="15 23" id="KW-1071">Ligand-gated ion channel</keyword>
<keyword evidence="8 23" id="KW-0406">Ion transport</keyword>
<keyword evidence="5" id="KW-0732">Signal</keyword>
<keyword evidence="13" id="KW-0325">Glycoprotein</keyword>
<dbReference type="Gene3D" id="3.40.190.10">
    <property type="entry name" value="Periplasmic binding protein-like II"/>
    <property type="match status" value="2"/>
</dbReference>
<evidence type="ECO:0000256" key="9">
    <source>
        <dbReference type="ARBA" id="ARBA00023136"/>
    </source>
</evidence>
<dbReference type="InterPro" id="IPR028082">
    <property type="entry name" value="Peripla_BP_I"/>
</dbReference>
<keyword evidence="10" id="KW-0564">Palmitate</keyword>
<keyword evidence="3" id="KW-0597">Phosphoprotein</keyword>
<feature type="transmembrane region" description="Helical" evidence="23">
    <location>
        <begin position="674"/>
        <end position="696"/>
    </location>
</feature>
<keyword evidence="1 23" id="KW-0813">Transport</keyword>
<feature type="transmembrane region" description="Helical" evidence="23">
    <location>
        <begin position="484"/>
        <end position="506"/>
    </location>
</feature>
<protein>
    <recommendedName>
        <fullName evidence="23">Glutamate receptor</fullName>
    </recommendedName>
</protein>
<evidence type="ECO:0000256" key="12">
    <source>
        <dbReference type="ARBA" id="ARBA00023170"/>
    </source>
</evidence>
<keyword evidence="17 23" id="KW-0407">Ion channel</keyword>
<name>A0AAR2LEE4_PYGNA</name>
<keyword evidence="2 23" id="KW-1003">Cell membrane</keyword>
<evidence type="ECO:0000256" key="3">
    <source>
        <dbReference type="ARBA" id="ARBA00022553"/>
    </source>
</evidence>
<feature type="binding site" evidence="20">
    <location>
        <position position="585"/>
    </location>
    <ligand>
        <name>L-glutamate</name>
        <dbReference type="ChEBI" id="CHEBI:29985"/>
    </ligand>
</feature>
<evidence type="ECO:0000256" key="4">
    <source>
        <dbReference type="ARBA" id="ARBA00022692"/>
    </source>
</evidence>
<feature type="binding site" evidence="20">
    <location>
        <position position="365"/>
    </location>
    <ligand>
        <name>L-glutamate</name>
        <dbReference type="ChEBI" id="CHEBI:29985"/>
    </ligand>
</feature>
<comment type="similarity">
    <text evidence="23">Belongs to the glutamate-gated ion channel (TC 1.A.10.1) family.</text>
</comment>
<keyword evidence="16" id="KW-0449">Lipoprotein</keyword>
<reference evidence="26" key="3">
    <citation type="submission" date="2025-09" db="UniProtKB">
        <authorList>
            <consortium name="Ensembl"/>
        </authorList>
    </citation>
    <scope>IDENTIFICATION</scope>
</reference>
<evidence type="ECO:0000256" key="1">
    <source>
        <dbReference type="ARBA" id="ARBA00022448"/>
    </source>
</evidence>
<proteinExistence type="inferred from homology"/>
<keyword evidence="6 23" id="KW-1133">Transmembrane helix</keyword>
<comment type="subcellular location">
    <subcellularLocation>
        <location evidence="18 23">Postsynaptic cell membrane</location>
        <topology evidence="18 23">Multi-pass membrane protein</topology>
    </subcellularLocation>
</comment>
<dbReference type="SUPFAM" id="SSF81324">
    <property type="entry name" value="Voltage-gated potassium channels"/>
    <property type="match status" value="1"/>
</dbReference>
<feature type="site" description="Interaction with the cone snail toxin Con-ikot-ikot" evidence="21">
    <location>
        <position position="632"/>
    </location>
</feature>
<dbReference type="Pfam" id="PF10613">
    <property type="entry name" value="Lig_chan-Glu_bd"/>
    <property type="match status" value="1"/>
</dbReference>
<dbReference type="GO" id="GO:0045211">
    <property type="term" value="C:postsynaptic membrane"/>
    <property type="evidence" value="ECO:0007669"/>
    <property type="project" value="UniProtKB-SubCell"/>
</dbReference>
<dbReference type="GeneTree" id="ENSGT00940000157342"/>
<keyword evidence="9 23" id="KW-0472">Membrane</keyword>
<feature type="binding site" evidence="20">
    <location>
        <position position="370"/>
    </location>
    <ligand>
        <name>L-glutamate</name>
        <dbReference type="ChEBI" id="CHEBI:29985"/>
    </ligand>
</feature>
<keyword evidence="27" id="KW-1185">Reference proteome</keyword>
<evidence type="ECO:0000256" key="6">
    <source>
        <dbReference type="ARBA" id="ARBA00022989"/>
    </source>
</evidence>
<evidence type="ECO:0000256" key="13">
    <source>
        <dbReference type="ARBA" id="ARBA00023180"/>
    </source>
</evidence>
<feature type="binding site" evidence="20">
    <location>
        <position position="363"/>
    </location>
    <ligand>
        <name>L-glutamate</name>
        <dbReference type="ChEBI" id="CHEBI:29985"/>
    </ligand>
</feature>
<accession>A0AAR2LEE4</accession>
<evidence type="ECO:0000256" key="8">
    <source>
        <dbReference type="ARBA" id="ARBA00023065"/>
    </source>
</evidence>
<evidence type="ECO:0000256" key="21">
    <source>
        <dbReference type="PIRSR" id="PIRSR601508-2"/>
    </source>
</evidence>
<dbReference type="Pfam" id="PF01094">
    <property type="entry name" value="ANF_receptor"/>
    <property type="match status" value="2"/>
</dbReference>
<dbReference type="PANTHER" id="PTHR18966">
    <property type="entry name" value="IONOTROPIC GLUTAMATE RECEPTOR"/>
    <property type="match status" value="1"/>
</dbReference>
<evidence type="ECO:0000256" key="20">
    <source>
        <dbReference type="PIRSR" id="PIRSR601508-1"/>
    </source>
</evidence>
<dbReference type="Ensembl" id="ENSPNAT00000073513.1">
    <property type="protein sequence ID" value="ENSPNAP00000073079.1"/>
    <property type="gene ID" value="ENSPNAG00000011558.2"/>
</dbReference>
<evidence type="ECO:0000256" key="10">
    <source>
        <dbReference type="ARBA" id="ARBA00023139"/>
    </source>
</evidence>
<dbReference type="SUPFAM" id="SSF53850">
    <property type="entry name" value="Periplasmic binding protein-like II"/>
    <property type="match status" value="1"/>
</dbReference>
<evidence type="ECO:0000313" key="27">
    <source>
        <dbReference type="Proteomes" id="UP001501920"/>
    </source>
</evidence>
<dbReference type="SMART" id="SM00079">
    <property type="entry name" value="PBPe"/>
    <property type="match status" value="1"/>
</dbReference>
<dbReference type="Proteomes" id="UP001501920">
    <property type="component" value="Chromosome 16"/>
</dbReference>
<dbReference type="GO" id="GO:0022824">
    <property type="term" value="F:transmitter-gated monoatomic ion channel activity"/>
    <property type="evidence" value="ECO:0007669"/>
    <property type="project" value="UniProtKB-ARBA"/>
</dbReference>
<sequence>CSQFSKGVYAIIGLYDRKTMNMLMSFCGALHVCFVTPSFPIDTNNQFVIQLRPELQDALISLVDNRNVEICFMQMKGLNMLLCFAFQIAAQRKNLKNYHFILANLGFMDLNFTEFRKGGANVTGFQLMNYTEPMVSRTIQEWLEFDSKDLKSPKRRLKYTGALTYDGVSVMATAFQNLRKQRIDISRRGNAGECLANPPAPWGQGIDIQRALQQVQFEGLTGHVQFSEKGHRTNFTVSVMELSPSGPKKVGYWNENEKYVSTATYTHILNETLGLQNRTYVVTTILESPYVMLKKNHEQFVGNDKYEGYCVELAAEIAKHVGYSFRLELVGDGKYGTRDPETKMWNGMVGELVYGKADVAVAPLTITLVREEVIDFSKPFMSLGISIMIKKPTKSKPGVFSFLDPLAYEIWMCIVFAYIGVSVVLFLVSRFSPYEWHSEDTEEGPEHTNEFGIFNSLWFSLGAFMQQGCDISPRSLSGRIVGGVWWFFTLIIISSYTANLAAFLTVERMVSPIESAEDLAKQTEIAYGTLDGGSTKDFFRRSKIAVFEKMWSYMKSADPSVFVKTTDEGVARVRKSKGKYAYLLESTMNEYIEQRKPCDTMKVGGNLDSKGYGVATPKGSALRIPVNLAVLKLNEQAVLDKLKNKWWYDKGECGSKDSGRKDKTSALSLSNVAGVFYILIGGLGLAMLVALVEFCYKSRIESRRMKVSLPGFCILQQQIIDAAMLGSTVTRMGSGGENGRVVAHDFPKAAQTLPCMGQAAGMGLSTTGM</sequence>
<evidence type="ECO:0000256" key="16">
    <source>
        <dbReference type="ARBA" id="ARBA00023288"/>
    </source>
</evidence>
<feature type="site" description="Crucial to convey clamshell closure to channel opening" evidence="21">
    <location>
        <position position="513"/>
    </location>
</feature>
<reference evidence="26 27" key="1">
    <citation type="submission" date="2020-10" db="EMBL/GenBank/DDBJ databases">
        <title>Pygocentrus nattereri (red-bellied piranha) genome, fPygNat1, primary haplotype.</title>
        <authorList>
            <person name="Myers G."/>
            <person name="Meyer A."/>
            <person name="Karagic N."/>
            <person name="Pippel M."/>
            <person name="Winkler S."/>
            <person name="Tracey A."/>
            <person name="Wood J."/>
            <person name="Formenti G."/>
            <person name="Howe K."/>
            <person name="Fedrigo O."/>
            <person name="Jarvis E.D."/>
        </authorList>
    </citation>
    <scope>NUCLEOTIDE SEQUENCE [LARGE SCALE GENOMIC DNA]</scope>
</reference>
<evidence type="ECO:0000259" key="24">
    <source>
        <dbReference type="SMART" id="SM00079"/>
    </source>
</evidence>
<dbReference type="Gene3D" id="1.10.287.70">
    <property type="match status" value="2"/>
</dbReference>
<dbReference type="AlphaFoldDB" id="A0AAR2LEE4"/>
<feature type="domain" description="Ionotropic glutamate receptor C-terminal" evidence="24">
    <location>
        <begin position="279"/>
        <end position="649"/>
    </location>
</feature>
<dbReference type="FunFam" id="1.10.287.70:FF:000067">
    <property type="entry name" value="glutamate receptor 2 isoform X1"/>
    <property type="match status" value="1"/>
</dbReference>
<dbReference type="CDD" id="cd13729">
    <property type="entry name" value="PBP2_iGluR_AMPA_GluR1"/>
    <property type="match status" value="1"/>
</dbReference>
<dbReference type="InterPro" id="IPR015683">
    <property type="entry name" value="Ionotropic_Glu_rcpt"/>
</dbReference>
<dbReference type="PRINTS" id="PR00177">
    <property type="entry name" value="NMDARECEPTOR"/>
</dbReference>
<evidence type="ECO:0000256" key="11">
    <source>
        <dbReference type="ARBA" id="ARBA00023157"/>
    </source>
</evidence>
<feature type="binding site" evidence="20">
    <location>
        <position position="534"/>
    </location>
    <ligand>
        <name>L-glutamate</name>
        <dbReference type="ChEBI" id="CHEBI:29985"/>
    </ligand>
</feature>
<feature type="transmembrane region" description="Helical" evidence="23">
    <location>
        <begin position="406"/>
        <end position="428"/>
    </location>
</feature>
<feature type="site" description="Interaction with the cone snail toxin Con-ikot-ikot" evidence="21">
    <location>
        <position position="338"/>
    </location>
</feature>
<evidence type="ECO:0000256" key="5">
    <source>
        <dbReference type="ARBA" id="ARBA00022729"/>
    </source>
</evidence>
<dbReference type="Gene3D" id="3.40.50.2300">
    <property type="match status" value="4"/>
</dbReference>
<feature type="site" description="Interaction with the cone snail toxin Con-ikot-ikot" evidence="21">
    <location>
        <position position="540"/>
    </location>
</feature>
<keyword evidence="7 23" id="KW-0770">Synapse</keyword>
<feature type="binding site" evidence="20">
    <location>
        <position position="535"/>
    </location>
    <ligand>
        <name>L-glutamate</name>
        <dbReference type="ChEBI" id="CHEBI:29985"/>
    </ligand>
</feature>
<evidence type="ECO:0000256" key="19">
    <source>
        <dbReference type="ARBA" id="ARBA00036634"/>
    </source>
</evidence>
<evidence type="ECO:0000313" key="26">
    <source>
        <dbReference type="Ensembl" id="ENSPNAP00000073079.1"/>
    </source>
</evidence>
<feature type="domain" description="Ionotropic glutamate receptor L-glutamate and glycine-binding" evidence="25">
    <location>
        <begin position="289"/>
        <end position="354"/>
    </location>
</feature>
<dbReference type="InterPro" id="IPR001828">
    <property type="entry name" value="ANF_lig-bd_rcpt"/>
</dbReference>
<reference evidence="26" key="2">
    <citation type="submission" date="2025-08" db="UniProtKB">
        <authorList>
            <consortium name="Ensembl"/>
        </authorList>
    </citation>
    <scope>IDENTIFICATION</scope>
</reference>